<dbReference type="Proteomes" id="UP000471126">
    <property type="component" value="Unassembled WGS sequence"/>
</dbReference>
<keyword evidence="1" id="KW-0812">Transmembrane</keyword>
<comment type="caution">
    <text evidence="2">The sequence shown here is derived from an EMBL/GenBank/DDBJ whole genome shotgun (WGS) entry which is preliminary data.</text>
</comment>
<reference evidence="2 3" key="1">
    <citation type="submission" date="2019-12" db="EMBL/GenBank/DDBJ databases">
        <title>WGS of CPCC 203550 I12A-02606.</title>
        <authorList>
            <person name="Jiang Z."/>
        </authorList>
    </citation>
    <scope>NUCLEOTIDE SEQUENCE [LARGE SCALE GENOMIC DNA]</scope>
    <source>
        <strain evidence="2 3">I12A-02606</strain>
    </source>
</reference>
<name>A0A6P0GML7_9ACTN</name>
<keyword evidence="1" id="KW-0472">Membrane</keyword>
<evidence type="ECO:0000313" key="3">
    <source>
        <dbReference type="Proteomes" id="UP000471126"/>
    </source>
</evidence>
<gene>
    <name evidence="2" type="ORF">GCU54_21265</name>
</gene>
<feature type="transmembrane region" description="Helical" evidence="1">
    <location>
        <begin position="69"/>
        <end position="90"/>
    </location>
</feature>
<sequence length="100" mass="9996">MRRALPWAVAVVGAALAVAGVAAFWWTNTRHPTVTHDGSYAPLLPVDSASGSTPTVTSGGSVLWEAGHLVGAGLLVAGALVLAAVGGWALGRRSARRGAA</sequence>
<dbReference type="RefSeq" id="WP_163478610.1">
    <property type="nucleotide sequence ID" value="NZ_JAAGWE010000040.1"/>
</dbReference>
<evidence type="ECO:0000256" key="1">
    <source>
        <dbReference type="SAM" id="Phobius"/>
    </source>
</evidence>
<feature type="transmembrane region" description="Helical" evidence="1">
    <location>
        <begin position="7"/>
        <end position="26"/>
    </location>
</feature>
<dbReference type="EMBL" id="JAAGWE010000040">
    <property type="protein sequence ID" value="NEM08504.1"/>
    <property type="molecule type" value="Genomic_DNA"/>
</dbReference>
<proteinExistence type="predicted"/>
<organism evidence="2 3">
    <name type="scientific">Geodermatophilus normandii</name>
    <dbReference type="NCBI Taxonomy" id="1137989"/>
    <lineage>
        <taxon>Bacteria</taxon>
        <taxon>Bacillati</taxon>
        <taxon>Actinomycetota</taxon>
        <taxon>Actinomycetes</taxon>
        <taxon>Geodermatophilales</taxon>
        <taxon>Geodermatophilaceae</taxon>
        <taxon>Geodermatophilus</taxon>
    </lineage>
</organism>
<accession>A0A6P0GML7</accession>
<evidence type="ECO:0000313" key="2">
    <source>
        <dbReference type="EMBL" id="NEM08504.1"/>
    </source>
</evidence>
<keyword evidence="1" id="KW-1133">Transmembrane helix</keyword>
<protein>
    <submittedName>
        <fullName evidence="2">Uncharacterized protein</fullName>
    </submittedName>
</protein>
<dbReference type="AlphaFoldDB" id="A0A6P0GML7"/>